<evidence type="ECO:0000313" key="4">
    <source>
        <dbReference type="Proteomes" id="UP000287651"/>
    </source>
</evidence>
<dbReference type="EMBL" id="AMZH03025541">
    <property type="protein sequence ID" value="RRT35125.1"/>
    <property type="molecule type" value="Genomic_DNA"/>
</dbReference>
<dbReference type="Proteomes" id="UP000287651">
    <property type="component" value="Unassembled WGS sequence"/>
</dbReference>
<evidence type="ECO:0000259" key="2">
    <source>
        <dbReference type="Pfam" id="PF05699"/>
    </source>
</evidence>
<sequence>MALRNIAYRILSNATDAAEALVKDRYFRETVGSFFDVVGLSCRYTMDLIIIEWWIQFGGDAPHLRKVVIRVLSQTMTSSGCEHNWLTFAFTQVLNKLSYRRLEKLVYVHYNIRLRFQCVELEKEPKELEINTIDLQFYNKDSEPMLEWVNDTEKGDRGMKFEKKRENRKSIYRKETNSEQNLRKNG</sequence>
<feature type="domain" description="HAT C-terminal dimerisation" evidence="2">
    <location>
        <begin position="46"/>
        <end position="110"/>
    </location>
</feature>
<protein>
    <recommendedName>
        <fullName evidence="2">HAT C-terminal dimerisation domain-containing protein</fullName>
    </recommendedName>
</protein>
<organism evidence="3 4">
    <name type="scientific">Ensete ventricosum</name>
    <name type="common">Abyssinian banana</name>
    <name type="synonym">Musa ensete</name>
    <dbReference type="NCBI Taxonomy" id="4639"/>
    <lineage>
        <taxon>Eukaryota</taxon>
        <taxon>Viridiplantae</taxon>
        <taxon>Streptophyta</taxon>
        <taxon>Embryophyta</taxon>
        <taxon>Tracheophyta</taxon>
        <taxon>Spermatophyta</taxon>
        <taxon>Magnoliopsida</taxon>
        <taxon>Liliopsida</taxon>
        <taxon>Zingiberales</taxon>
        <taxon>Musaceae</taxon>
        <taxon>Ensete</taxon>
    </lineage>
</organism>
<accession>A0A426X6M1</accession>
<dbReference type="Pfam" id="PF05699">
    <property type="entry name" value="Dimer_Tnp_hAT"/>
    <property type="match status" value="1"/>
</dbReference>
<feature type="region of interest" description="Disordered" evidence="1">
    <location>
        <begin position="155"/>
        <end position="186"/>
    </location>
</feature>
<evidence type="ECO:0000256" key="1">
    <source>
        <dbReference type="SAM" id="MobiDB-lite"/>
    </source>
</evidence>
<dbReference type="AlphaFoldDB" id="A0A426X6M1"/>
<name>A0A426X6M1_ENSVE</name>
<proteinExistence type="predicted"/>
<dbReference type="SUPFAM" id="SSF53098">
    <property type="entry name" value="Ribonuclease H-like"/>
    <property type="match status" value="1"/>
</dbReference>
<evidence type="ECO:0000313" key="3">
    <source>
        <dbReference type="EMBL" id="RRT35125.1"/>
    </source>
</evidence>
<dbReference type="GO" id="GO:0046983">
    <property type="term" value="F:protein dimerization activity"/>
    <property type="evidence" value="ECO:0007669"/>
    <property type="project" value="InterPro"/>
</dbReference>
<reference evidence="3 4" key="1">
    <citation type="journal article" date="2014" name="Agronomy (Basel)">
        <title>A Draft Genome Sequence for Ensete ventricosum, the Drought-Tolerant Tree Against Hunger.</title>
        <authorList>
            <person name="Harrison J."/>
            <person name="Moore K.A."/>
            <person name="Paszkiewicz K."/>
            <person name="Jones T."/>
            <person name="Grant M."/>
            <person name="Ambacheew D."/>
            <person name="Muzemil S."/>
            <person name="Studholme D.J."/>
        </authorList>
    </citation>
    <scope>NUCLEOTIDE SEQUENCE [LARGE SCALE GENOMIC DNA]</scope>
</reference>
<gene>
    <name evidence="3" type="ORF">B296_00042465</name>
</gene>
<comment type="caution">
    <text evidence="3">The sequence shown here is derived from an EMBL/GenBank/DDBJ whole genome shotgun (WGS) entry which is preliminary data.</text>
</comment>
<dbReference type="InterPro" id="IPR008906">
    <property type="entry name" value="HATC_C_dom"/>
</dbReference>
<feature type="compositionally biased region" description="Basic and acidic residues" evidence="1">
    <location>
        <begin position="155"/>
        <end position="177"/>
    </location>
</feature>
<dbReference type="InterPro" id="IPR012337">
    <property type="entry name" value="RNaseH-like_sf"/>
</dbReference>